<dbReference type="Proteomes" id="UP000274346">
    <property type="component" value="Chromosome"/>
</dbReference>
<feature type="transmembrane region" description="Helical" evidence="7">
    <location>
        <begin position="222"/>
        <end position="242"/>
    </location>
</feature>
<dbReference type="GO" id="GO:0022857">
    <property type="term" value="F:transmembrane transporter activity"/>
    <property type="evidence" value="ECO:0007669"/>
    <property type="project" value="InterPro"/>
</dbReference>
<keyword evidence="3" id="KW-1003">Cell membrane</keyword>
<dbReference type="KEGG" id="rtg:NCTC13098_05399"/>
<feature type="transmembrane region" description="Helical" evidence="7">
    <location>
        <begin position="254"/>
        <end position="271"/>
    </location>
</feature>
<keyword evidence="5 7" id="KW-1133">Transmembrane helix</keyword>
<feature type="transmembrane region" description="Helical" evidence="7">
    <location>
        <begin position="302"/>
        <end position="322"/>
    </location>
</feature>
<dbReference type="InterPro" id="IPR001851">
    <property type="entry name" value="ABC_transp_permease"/>
</dbReference>
<feature type="transmembrane region" description="Helical" evidence="7">
    <location>
        <begin position="80"/>
        <end position="98"/>
    </location>
</feature>
<organism evidence="8 9">
    <name type="scientific">Raoultella terrigena</name>
    <name type="common">Klebsiella terrigena</name>
    <dbReference type="NCBI Taxonomy" id="577"/>
    <lineage>
        <taxon>Bacteria</taxon>
        <taxon>Pseudomonadati</taxon>
        <taxon>Pseudomonadota</taxon>
        <taxon>Gammaproteobacteria</taxon>
        <taxon>Enterobacterales</taxon>
        <taxon>Enterobacteriaceae</taxon>
        <taxon>Klebsiella/Raoultella group</taxon>
        <taxon>Raoultella</taxon>
    </lineage>
</organism>
<evidence type="ECO:0000256" key="4">
    <source>
        <dbReference type="ARBA" id="ARBA00022692"/>
    </source>
</evidence>
<feature type="transmembrane region" description="Helical" evidence="7">
    <location>
        <begin position="175"/>
        <end position="193"/>
    </location>
</feature>
<feature type="transmembrane region" description="Helical" evidence="7">
    <location>
        <begin position="47"/>
        <end position="68"/>
    </location>
</feature>
<name>A0A3P8KI92_RAOTE</name>
<gene>
    <name evidence="8" type="primary">lsrD_3</name>
    <name evidence="8" type="ORF">NCTC13098_05399</name>
</gene>
<evidence type="ECO:0000256" key="3">
    <source>
        <dbReference type="ARBA" id="ARBA00022475"/>
    </source>
</evidence>
<dbReference type="Pfam" id="PF02653">
    <property type="entry name" value="BPD_transp_2"/>
    <property type="match status" value="1"/>
</dbReference>
<proteinExistence type="inferred from homology"/>
<sequence>MSTGIQRRGLPGMTTLIEKFPLILFFALLVWLSLQSPFFLSWQNISMMLVQSVPLAILCFGLVCVIAVGGDDVVTGGIDLSLPAIAVLGVALLSLGMVEWQISYLWLLLLPLAVCLACGAINAGLVLVAGLPPLLATLSTSVAFTGLTDLLTGQRRIAVSDPLMVAFRDQSLLGIPWPLIYLLAIFVLFQLLVHHSRFGQHLQAVGGNRDMAQMSGLNVRRLTVYVWLLAGVAAGLAILPLLSQGSGSSSGTATPLLLETVLATFIGAAFSRRRVVTIWGALLGAVLVNALSNGLGLLGVNIFWMGAIKGTLILIVLAASAVRHQGGNQ</sequence>
<protein>
    <submittedName>
        <fullName evidence="8">Autoinducer 2 import system permease protein lsrD</fullName>
    </submittedName>
</protein>
<feature type="transmembrane region" description="Helical" evidence="7">
    <location>
        <begin position="278"/>
        <end position="296"/>
    </location>
</feature>
<evidence type="ECO:0000256" key="5">
    <source>
        <dbReference type="ARBA" id="ARBA00022989"/>
    </source>
</evidence>
<reference evidence="8 9" key="1">
    <citation type="submission" date="2018-12" db="EMBL/GenBank/DDBJ databases">
        <authorList>
            <consortium name="Pathogen Informatics"/>
        </authorList>
    </citation>
    <scope>NUCLEOTIDE SEQUENCE [LARGE SCALE GENOMIC DNA]</scope>
    <source>
        <strain evidence="8 9">NCTC13098</strain>
    </source>
</reference>
<evidence type="ECO:0000313" key="8">
    <source>
        <dbReference type="EMBL" id="VDR28995.1"/>
    </source>
</evidence>
<evidence type="ECO:0000256" key="2">
    <source>
        <dbReference type="ARBA" id="ARBA00007942"/>
    </source>
</evidence>
<evidence type="ECO:0000256" key="1">
    <source>
        <dbReference type="ARBA" id="ARBA00004429"/>
    </source>
</evidence>
<dbReference type="GO" id="GO:0005886">
    <property type="term" value="C:plasma membrane"/>
    <property type="evidence" value="ECO:0007669"/>
    <property type="project" value="UniProtKB-SubCell"/>
</dbReference>
<keyword evidence="4 7" id="KW-0812">Transmembrane</keyword>
<evidence type="ECO:0000313" key="9">
    <source>
        <dbReference type="Proteomes" id="UP000274346"/>
    </source>
</evidence>
<dbReference type="CDD" id="cd06579">
    <property type="entry name" value="TM_PBP1_transp_AraH_like"/>
    <property type="match status" value="1"/>
</dbReference>
<feature type="transmembrane region" description="Helical" evidence="7">
    <location>
        <begin position="105"/>
        <end position="131"/>
    </location>
</feature>
<dbReference type="AlphaFoldDB" id="A0A3P8KI92"/>
<comment type="similarity">
    <text evidence="2">Belongs to the binding-protein-dependent transport system permease family. AraH/RbsC subfamily.</text>
</comment>
<evidence type="ECO:0000256" key="6">
    <source>
        <dbReference type="ARBA" id="ARBA00023136"/>
    </source>
</evidence>
<dbReference type="PANTHER" id="PTHR32196">
    <property type="entry name" value="ABC TRANSPORTER PERMEASE PROTEIN YPHD-RELATED-RELATED"/>
    <property type="match status" value="1"/>
</dbReference>
<comment type="subcellular location">
    <subcellularLocation>
        <location evidence="1">Cell inner membrane</location>
        <topology evidence="1">Multi-pass membrane protein</topology>
    </subcellularLocation>
</comment>
<evidence type="ECO:0000256" key="7">
    <source>
        <dbReference type="SAM" id="Phobius"/>
    </source>
</evidence>
<dbReference type="EMBL" id="LR131271">
    <property type="protein sequence ID" value="VDR28995.1"/>
    <property type="molecule type" value="Genomic_DNA"/>
</dbReference>
<feature type="transmembrane region" description="Helical" evidence="7">
    <location>
        <begin position="20"/>
        <end position="40"/>
    </location>
</feature>
<keyword evidence="6 7" id="KW-0472">Membrane</keyword>
<accession>A0A3P8KI92</accession>